<sequence length="239" mass="28071">MLHELAKLKISPIPFKSNSGYSAPSKRNLEKRYGRDREENENYAMRSVSYSGLINSEMQRVTKPYLRIDRTQRKYGSNIMETGHIKVSNFLGEISNEDLLSYSTINPFMQKFLQSNHVILISIDDKNKLLDVKDLKSMIITQKLNNALTSKFESILYRDINSKAQKNVYQIDAIIKQKMDYMLKEKTFKAYLEVEAILEYSKLHSELWQKFDNKEIDFDTLLRESQEKYNLILSDLKVD</sequence>
<dbReference type="Proteomes" id="UP000195607">
    <property type="component" value="Chromosome I"/>
</dbReference>
<feature type="compositionally biased region" description="Basic and acidic residues" evidence="1">
    <location>
        <begin position="27"/>
        <end position="40"/>
    </location>
</feature>
<evidence type="ECO:0000256" key="1">
    <source>
        <dbReference type="SAM" id="MobiDB-lite"/>
    </source>
</evidence>
<evidence type="ECO:0000313" key="3">
    <source>
        <dbReference type="Proteomes" id="UP000195607"/>
    </source>
</evidence>
<organism evidence="2 3">
    <name type="scientific">Cuniculiplasma divulgatum</name>
    <dbReference type="NCBI Taxonomy" id="1673428"/>
    <lineage>
        <taxon>Archaea</taxon>
        <taxon>Methanobacteriati</taxon>
        <taxon>Thermoplasmatota</taxon>
        <taxon>Thermoplasmata</taxon>
        <taxon>Thermoplasmatales</taxon>
        <taxon>Cuniculiplasmataceae</taxon>
        <taxon>Cuniculiplasma</taxon>
    </lineage>
</organism>
<feature type="region of interest" description="Disordered" evidence="1">
    <location>
        <begin position="19"/>
        <end position="40"/>
    </location>
</feature>
<dbReference type="GeneID" id="41588901"/>
<protein>
    <submittedName>
        <fullName evidence="2">Uncharacterized protein</fullName>
    </submittedName>
</protein>
<gene>
    <name evidence="2" type="ORF">CSP5_1659</name>
</gene>
<evidence type="ECO:0000313" key="2">
    <source>
        <dbReference type="EMBL" id="SIM80159.1"/>
    </source>
</evidence>
<dbReference type="EMBL" id="LT671858">
    <property type="protein sequence ID" value="SIM80159.1"/>
    <property type="molecule type" value="Genomic_DNA"/>
</dbReference>
<name>A0A1N5W568_9ARCH</name>
<dbReference type="AlphaFoldDB" id="A0A1N5W568"/>
<reference evidence="2 3" key="1">
    <citation type="submission" date="2016-04" db="EMBL/GenBank/DDBJ databases">
        <authorList>
            <person name="Evans L.H."/>
            <person name="Alamgir A."/>
            <person name="Owens N."/>
            <person name="Weber N.D."/>
            <person name="Virtaneva K."/>
            <person name="Barbian K."/>
            <person name="Babar A."/>
            <person name="Rosenke K."/>
        </authorList>
    </citation>
    <scope>NUCLEOTIDE SEQUENCE [LARGE SCALE GENOMIC DNA]</scope>
    <source>
        <strain evidence="3">S5(T) (JCM 30642 \VKM B-2941)</strain>
    </source>
</reference>
<dbReference type="RefSeq" id="WP_148690075.1">
    <property type="nucleotide sequence ID" value="NZ_LT671858.1"/>
</dbReference>
<accession>A0A1N5W568</accession>
<proteinExistence type="predicted"/>